<comment type="caution">
    <text evidence="2">The sequence shown here is derived from an EMBL/GenBank/DDBJ whole genome shotgun (WGS) entry which is preliminary data.</text>
</comment>
<reference evidence="2" key="2">
    <citation type="submission" date="2023-04" db="EMBL/GenBank/DDBJ databases">
        <authorList>
            <person name="Bu L."/>
            <person name="Lu L."/>
            <person name="Laidemitt M.R."/>
            <person name="Zhang S.M."/>
            <person name="Mutuku M."/>
            <person name="Mkoji G."/>
            <person name="Steinauer M."/>
            <person name="Loker E.S."/>
        </authorList>
    </citation>
    <scope>NUCLEOTIDE SEQUENCE</scope>
    <source>
        <strain evidence="2">KasaAsao</strain>
        <tissue evidence="2">Whole Snail</tissue>
    </source>
</reference>
<feature type="chain" id="PRO_5042222228" evidence="1">
    <location>
        <begin position="18"/>
        <end position="62"/>
    </location>
</feature>
<dbReference type="AlphaFoldDB" id="A0AAD8B5X3"/>
<keyword evidence="1" id="KW-0732">Signal</keyword>
<evidence type="ECO:0000313" key="2">
    <source>
        <dbReference type="EMBL" id="KAK0048009.1"/>
    </source>
</evidence>
<feature type="signal peptide" evidence="1">
    <location>
        <begin position="1"/>
        <end position="17"/>
    </location>
</feature>
<reference evidence="2" key="1">
    <citation type="journal article" date="2023" name="PLoS Negl. Trop. Dis.">
        <title>A genome sequence for Biomphalaria pfeifferi, the major vector snail for the human-infecting parasite Schistosoma mansoni.</title>
        <authorList>
            <person name="Bu L."/>
            <person name="Lu L."/>
            <person name="Laidemitt M.R."/>
            <person name="Zhang S.M."/>
            <person name="Mutuku M."/>
            <person name="Mkoji G."/>
            <person name="Steinauer M."/>
            <person name="Loker E.S."/>
        </authorList>
    </citation>
    <scope>NUCLEOTIDE SEQUENCE</scope>
    <source>
        <strain evidence="2">KasaAsao</strain>
    </source>
</reference>
<name>A0AAD8B5X3_BIOPF</name>
<evidence type="ECO:0000256" key="1">
    <source>
        <dbReference type="SAM" id="SignalP"/>
    </source>
</evidence>
<accession>A0AAD8B5X3</accession>
<gene>
    <name evidence="2" type="ORF">Bpfe_022626</name>
</gene>
<dbReference type="Proteomes" id="UP001233172">
    <property type="component" value="Unassembled WGS sequence"/>
</dbReference>
<feature type="non-terminal residue" evidence="2">
    <location>
        <position position="1"/>
    </location>
</feature>
<organism evidence="2 3">
    <name type="scientific">Biomphalaria pfeifferi</name>
    <name type="common">Bloodfluke planorb</name>
    <name type="synonym">Freshwater snail</name>
    <dbReference type="NCBI Taxonomy" id="112525"/>
    <lineage>
        <taxon>Eukaryota</taxon>
        <taxon>Metazoa</taxon>
        <taxon>Spiralia</taxon>
        <taxon>Lophotrochozoa</taxon>
        <taxon>Mollusca</taxon>
        <taxon>Gastropoda</taxon>
        <taxon>Heterobranchia</taxon>
        <taxon>Euthyneura</taxon>
        <taxon>Panpulmonata</taxon>
        <taxon>Hygrophila</taxon>
        <taxon>Lymnaeoidea</taxon>
        <taxon>Planorbidae</taxon>
        <taxon>Biomphalaria</taxon>
    </lineage>
</organism>
<dbReference type="EMBL" id="JASAOG010000143">
    <property type="protein sequence ID" value="KAK0048009.1"/>
    <property type="molecule type" value="Genomic_DNA"/>
</dbReference>
<keyword evidence="3" id="KW-1185">Reference proteome</keyword>
<feature type="non-terminal residue" evidence="2">
    <location>
        <position position="62"/>
    </location>
</feature>
<evidence type="ECO:0000313" key="3">
    <source>
        <dbReference type="Proteomes" id="UP001233172"/>
    </source>
</evidence>
<sequence length="62" mass="6711">SLRLFFAIPVSLAPTTATVWMYSRRLPRPLDSHLPSGSVMKAAMGCSRTESGMDVLEISLTG</sequence>
<proteinExistence type="predicted"/>
<protein>
    <submittedName>
        <fullName evidence="2">Glutamate receptor ionotropic kainate 4</fullName>
    </submittedName>
</protein>
<keyword evidence="2" id="KW-0675">Receptor</keyword>